<dbReference type="PANTHER" id="PTHR31493:SF1">
    <property type="entry name" value="PROTEIN C19ORF12"/>
    <property type="match status" value="1"/>
</dbReference>
<dbReference type="Proteomes" id="UP001153069">
    <property type="component" value="Unassembled WGS sequence"/>
</dbReference>
<accession>A0A9N8HN75</accession>
<dbReference type="InterPro" id="IPR033369">
    <property type="entry name" value="C19orf12"/>
</dbReference>
<dbReference type="PANTHER" id="PTHR31493">
    <property type="entry name" value="NAZO FAMILY MEMBER"/>
    <property type="match status" value="1"/>
</dbReference>
<dbReference type="EMBL" id="CAICTM010001975">
    <property type="protein sequence ID" value="CAB9527327.1"/>
    <property type="molecule type" value="Genomic_DNA"/>
</dbReference>
<organism evidence="2 4">
    <name type="scientific">Seminavis robusta</name>
    <dbReference type="NCBI Taxonomy" id="568900"/>
    <lineage>
        <taxon>Eukaryota</taxon>
        <taxon>Sar</taxon>
        <taxon>Stramenopiles</taxon>
        <taxon>Ochrophyta</taxon>
        <taxon>Bacillariophyta</taxon>
        <taxon>Bacillariophyceae</taxon>
        <taxon>Bacillariophycidae</taxon>
        <taxon>Naviculales</taxon>
        <taxon>Naviculaceae</taxon>
        <taxon>Seminavis</taxon>
    </lineage>
</organism>
<proteinExistence type="inferred from homology"/>
<evidence type="ECO:0000313" key="4">
    <source>
        <dbReference type="Proteomes" id="UP001153069"/>
    </source>
</evidence>
<comment type="caution">
    <text evidence="2">The sequence shown here is derived from an EMBL/GenBank/DDBJ whole genome shotgun (WGS) entry which is preliminary data.</text>
</comment>
<dbReference type="OrthoDB" id="43033at2759"/>
<name>A0A9N8HN75_9STRA</name>
<dbReference type="Pfam" id="PF20721">
    <property type="entry name" value="C19orf12"/>
    <property type="match status" value="1"/>
</dbReference>
<sequence>MDDYPAAEAIPDPAATEFQYRELMQFLTDSRDMRKAATGSVKQGLCAAGGAIAGGFVLGPAGGLVGGIGGSIYGFLTADNYDGALQQIMALEQEQQAKLMTDVGGVLRAAGATAQQFDSPEAFRATLMEFAAQPAVRDQIWRSCIEASRT</sequence>
<protein>
    <submittedName>
        <fullName evidence="2">Uncharacterized protein</fullName>
    </submittedName>
</protein>
<keyword evidence="4" id="KW-1185">Reference proteome</keyword>
<evidence type="ECO:0000313" key="2">
    <source>
        <dbReference type="EMBL" id="CAB9518847.1"/>
    </source>
</evidence>
<gene>
    <name evidence="3" type="ORF">SEMRO_1977_G308970.1</name>
    <name evidence="2" type="ORF">SEMRO_968_G225920.1</name>
</gene>
<dbReference type="EMBL" id="CAICTM010000966">
    <property type="protein sequence ID" value="CAB9518847.1"/>
    <property type="molecule type" value="Genomic_DNA"/>
</dbReference>
<reference evidence="2" key="1">
    <citation type="submission" date="2020-06" db="EMBL/GenBank/DDBJ databases">
        <authorList>
            <consortium name="Plant Systems Biology data submission"/>
        </authorList>
    </citation>
    <scope>NUCLEOTIDE SEQUENCE</scope>
    <source>
        <strain evidence="2">D6</strain>
    </source>
</reference>
<comment type="similarity">
    <text evidence="1">Belongs to the C19orf12 family.</text>
</comment>
<evidence type="ECO:0000256" key="1">
    <source>
        <dbReference type="ARBA" id="ARBA00029457"/>
    </source>
</evidence>
<evidence type="ECO:0000313" key="3">
    <source>
        <dbReference type="EMBL" id="CAB9527327.1"/>
    </source>
</evidence>
<dbReference type="AlphaFoldDB" id="A0A9N8HN75"/>